<dbReference type="PANTHER" id="PTHR41317:SF1">
    <property type="entry name" value="PD-(D_E)XK NUCLEASE FAMILY TRANSPOSASE"/>
    <property type="match status" value="1"/>
</dbReference>
<evidence type="ECO:0000313" key="2">
    <source>
        <dbReference type="EMBL" id="MFD2707018.1"/>
    </source>
</evidence>
<keyword evidence="3" id="KW-1185">Reference proteome</keyword>
<dbReference type="RefSeq" id="WP_380714341.1">
    <property type="nucleotide sequence ID" value="NZ_JBHUML010000006.1"/>
</dbReference>
<dbReference type="NCBIfam" id="TIGR01784">
    <property type="entry name" value="T_den_put_tspse"/>
    <property type="match status" value="1"/>
</dbReference>
<evidence type="ECO:0000256" key="1">
    <source>
        <dbReference type="SAM" id="MobiDB-lite"/>
    </source>
</evidence>
<organism evidence="2 3">
    <name type="scientific">Salibacterium lacus</name>
    <dbReference type="NCBI Taxonomy" id="1898109"/>
    <lineage>
        <taxon>Bacteria</taxon>
        <taxon>Bacillati</taxon>
        <taxon>Bacillota</taxon>
        <taxon>Bacilli</taxon>
        <taxon>Bacillales</taxon>
        <taxon>Bacillaceae</taxon>
    </lineage>
</organism>
<accession>A0ABW5T652</accession>
<evidence type="ECO:0000313" key="3">
    <source>
        <dbReference type="Proteomes" id="UP001597520"/>
    </source>
</evidence>
<dbReference type="InterPro" id="IPR010106">
    <property type="entry name" value="RpnA"/>
</dbReference>
<dbReference type="EMBL" id="JBHUML010000006">
    <property type="protein sequence ID" value="MFD2707018.1"/>
    <property type="molecule type" value="Genomic_DNA"/>
</dbReference>
<protein>
    <submittedName>
        <fullName evidence="2">Rpn family recombination-promoting nuclease/putative transposase</fullName>
    </submittedName>
</protein>
<sequence length="366" mass="43173">MLKRLRPDDLMDLKIDYAFKQLFGVDRNKDLTLEFLNAVLNREGNETIHDISFENTEFAGDQEEDKKSRLDIIALTEKGEYINIEIQFTNEYDMVKRSLYYWSRLYLSRIKQGEPYRKLQPVIMINILNFPLPEEKAPDFHHFYAIQNRHHFHQLTNHLEMHFIEIPTLITHWRQGKLDTTHHLLAKWLLLLGMVDRRNQQMYEDIYHELEEIAMSDKSLKGAFEQWEYLSDKIENRIAYERRWKQIKDDLVREKEAELRLQEAEEEAEKKGHQRGHQQGHEKGHETGRAEGRAEGHAEGRAEGRVEGRAEGRTEGHAEGHASGREQGHQDIAEIMLKKGMEIEEVCIMTGLDEKTVRSIKDNLFS</sequence>
<feature type="region of interest" description="Disordered" evidence="1">
    <location>
        <begin position="263"/>
        <end position="329"/>
    </location>
</feature>
<comment type="caution">
    <text evidence="2">The sequence shown here is derived from an EMBL/GenBank/DDBJ whole genome shotgun (WGS) entry which is preliminary data.</text>
</comment>
<dbReference type="PANTHER" id="PTHR41317">
    <property type="entry name" value="PD-(D_E)XK NUCLEASE FAMILY TRANSPOSASE"/>
    <property type="match status" value="1"/>
</dbReference>
<dbReference type="Proteomes" id="UP001597520">
    <property type="component" value="Unassembled WGS sequence"/>
</dbReference>
<gene>
    <name evidence="2" type="ORF">ACFSUB_16300</name>
</gene>
<dbReference type="Pfam" id="PF12784">
    <property type="entry name" value="PDDEXK_2"/>
    <property type="match status" value="1"/>
</dbReference>
<name>A0ABW5T652_9BACI</name>
<feature type="compositionally biased region" description="Basic and acidic residues" evidence="1">
    <location>
        <begin position="279"/>
        <end position="329"/>
    </location>
</feature>
<reference evidence="3" key="1">
    <citation type="journal article" date="2019" name="Int. J. Syst. Evol. Microbiol.">
        <title>The Global Catalogue of Microorganisms (GCM) 10K type strain sequencing project: providing services to taxonomists for standard genome sequencing and annotation.</title>
        <authorList>
            <consortium name="The Broad Institute Genomics Platform"/>
            <consortium name="The Broad Institute Genome Sequencing Center for Infectious Disease"/>
            <person name="Wu L."/>
            <person name="Ma J."/>
        </authorList>
    </citation>
    <scope>NUCLEOTIDE SEQUENCE [LARGE SCALE GENOMIC DNA]</scope>
    <source>
        <strain evidence="3">KCTC 33792</strain>
    </source>
</reference>
<proteinExistence type="predicted"/>